<dbReference type="InterPro" id="IPR019018">
    <property type="entry name" value="Rab-bd_FIP-RBD"/>
</dbReference>
<dbReference type="InterPro" id="IPR013783">
    <property type="entry name" value="Ig-like_fold"/>
</dbReference>
<proteinExistence type="predicted"/>
<feature type="compositionally biased region" description="Polar residues" evidence="1">
    <location>
        <begin position="311"/>
        <end position="331"/>
    </location>
</feature>
<evidence type="ECO:0000256" key="1">
    <source>
        <dbReference type="SAM" id="MobiDB-lite"/>
    </source>
</evidence>
<feature type="region of interest" description="Disordered" evidence="1">
    <location>
        <begin position="127"/>
        <end position="150"/>
    </location>
</feature>
<comment type="caution">
    <text evidence="3">The sequence shown here is derived from an EMBL/GenBank/DDBJ whole genome shotgun (WGS) entry which is preliminary data.</text>
</comment>
<dbReference type="Gene3D" id="2.60.40.150">
    <property type="entry name" value="C2 domain"/>
    <property type="match status" value="1"/>
</dbReference>
<dbReference type="CDD" id="cd00603">
    <property type="entry name" value="IPT_PCSR"/>
    <property type="match status" value="1"/>
</dbReference>
<dbReference type="Pfam" id="PF01833">
    <property type="entry name" value="TIG"/>
    <property type="match status" value="1"/>
</dbReference>
<dbReference type="AlphaFoldDB" id="A0A210QFZ9"/>
<dbReference type="CDD" id="cd00030">
    <property type="entry name" value="C2"/>
    <property type="match status" value="1"/>
</dbReference>
<evidence type="ECO:0000313" key="3">
    <source>
        <dbReference type="EMBL" id="OWF47541.1"/>
    </source>
</evidence>
<dbReference type="Gene3D" id="2.60.40.10">
    <property type="entry name" value="Immunoglobulins"/>
    <property type="match status" value="1"/>
</dbReference>
<dbReference type="SUPFAM" id="SSF81296">
    <property type="entry name" value="E set domains"/>
    <property type="match status" value="1"/>
</dbReference>
<dbReference type="SMART" id="SM00429">
    <property type="entry name" value="IPT"/>
    <property type="match status" value="1"/>
</dbReference>
<protein>
    <submittedName>
        <fullName evidence="3">Exocyst complex component 2</fullName>
    </submittedName>
</protein>
<sequence>MAMEPDELTVIVVSAKGLQGKKPGRHKFSVIFGVGSKKYRTSVVKHPEPEWNEESVIQVNNILDQVFFIVTEKEDVLGQVNIPVTSLQGPPGHNLKSTLQPNKKCSNPKGELVYQCYVSKRRPAGMNYESKSPTLSHKYKKDRRGSTLSSLNKKFSRSIHDLLSFGKSSNEEESGPKLKSKQGPKFMSISAGLDNSGKLPVVLSVSPNVGLTSGGTRITIVGKNLGFSKSDIVDLTICESDCVDYIEYESSTKIHCKTRSTLPGKGDIILETESGGIGTLRNAFAFVDKLPENGVNPFDSPNPFDDEENSGEQASFTIGDGNQSPEMQTKAISVPVPSHKGNSSHSKSSMSPPTKKHFMKHLRRASEGHVLQQLKGGPVAANPPASPTPNKFEKLQLQVLELKKDNLALKQDNKDMKAYIDKLVAKVIQHCPDALESDQMQNRNLLLNDRYPCRDILYSERNTLSMQTHSVFAEKVHYIENMIVKILRSKSLLTDSRRKFLSSHNKALEIWVQLLKNNLLQLKLMISDILNLLQLSAKKGPIWSPCAISNDGLIHTAAVYLNGPYSLHVVTVGYPDPSTRLLQSIYLAGQRERHLSVVPGWIHSGNSVTWKKLSATICLERIFIPCLLSAPAGRRPSIRNRVSVVQSYVIAATICHVAPKLSLPTCAFVYNI</sequence>
<dbReference type="STRING" id="6573.A0A210QFZ9"/>
<dbReference type="SMART" id="SM00239">
    <property type="entry name" value="C2"/>
    <property type="match status" value="1"/>
</dbReference>
<name>A0A210QFZ9_MIZYE</name>
<keyword evidence="4" id="KW-1185">Reference proteome</keyword>
<gene>
    <name evidence="3" type="ORF">KP79_PYT15603</name>
</gene>
<dbReference type="EMBL" id="NEDP02003864">
    <property type="protein sequence ID" value="OWF47541.1"/>
    <property type="molecule type" value="Genomic_DNA"/>
</dbReference>
<dbReference type="InterPro" id="IPR002909">
    <property type="entry name" value="IPT_dom"/>
</dbReference>
<evidence type="ECO:0000313" key="4">
    <source>
        <dbReference type="Proteomes" id="UP000242188"/>
    </source>
</evidence>
<dbReference type="Pfam" id="PF00168">
    <property type="entry name" value="C2"/>
    <property type="match status" value="1"/>
</dbReference>
<feature type="region of interest" description="Disordered" evidence="1">
    <location>
        <begin position="295"/>
        <end position="355"/>
    </location>
</feature>
<dbReference type="Proteomes" id="UP000242188">
    <property type="component" value="Unassembled WGS sequence"/>
</dbReference>
<dbReference type="InterPro" id="IPR035892">
    <property type="entry name" value="C2_domain_sf"/>
</dbReference>
<organism evidence="3 4">
    <name type="scientific">Mizuhopecten yessoensis</name>
    <name type="common">Japanese scallop</name>
    <name type="synonym">Patinopecten yessoensis</name>
    <dbReference type="NCBI Taxonomy" id="6573"/>
    <lineage>
        <taxon>Eukaryota</taxon>
        <taxon>Metazoa</taxon>
        <taxon>Spiralia</taxon>
        <taxon>Lophotrochozoa</taxon>
        <taxon>Mollusca</taxon>
        <taxon>Bivalvia</taxon>
        <taxon>Autobranchia</taxon>
        <taxon>Pteriomorphia</taxon>
        <taxon>Pectinida</taxon>
        <taxon>Pectinoidea</taxon>
        <taxon>Pectinidae</taxon>
        <taxon>Mizuhopecten</taxon>
    </lineage>
</organism>
<dbReference type="InterPro" id="IPR000008">
    <property type="entry name" value="C2_dom"/>
</dbReference>
<feature type="compositionally biased region" description="Low complexity" evidence="1">
    <location>
        <begin position="337"/>
        <end position="353"/>
    </location>
</feature>
<feature type="domain" description="FIP-RBD" evidence="2">
    <location>
        <begin position="376"/>
        <end position="438"/>
    </location>
</feature>
<dbReference type="PROSITE" id="PS51511">
    <property type="entry name" value="FIP_RBD"/>
    <property type="match status" value="1"/>
</dbReference>
<dbReference type="InterPro" id="IPR014756">
    <property type="entry name" value="Ig_E-set"/>
</dbReference>
<dbReference type="SUPFAM" id="SSF49562">
    <property type="entry name" value="C2 domain (Calcium/lipid-binding domain, CaLB)"/>
    <property type="match status" value="1"/>
</dbReference>
<accession>A0A210QFZ9</accession>
<dbReference type="OrthoDB" id="26242at2759"/>
<feature type="region of interest" description="Disordered" evidence="1">
    <location>
        <begin position="166"/>
        <end position="185"/>
    </location>
</feature>
<evidence type="ECO:0000259" key="2">
    <source>
        <dbReference type="PROSITE" id="PS51511"/>
    </source>
</evidence>
<reference evidence="3 4" key="1">
    <citation type="journal article" date="2017" name="Nat. Ecol. Evol.">
        <title>Scallop genome provides insights into evolution of bilaterian karyotype and development.</title>
        <authorList>
            <person name="Wang S."/>
            <person name="Zhang J."/>
            <person name="Jiao W."/>
            <person name="Li J."/>
            <person name="Xun X."/>
            <person name="Sun Y."/>
            <person name="Guo X."/>
            <person name="Huan P."/>
            <person name="Dong B."/>
            <person name="Zhang L."/>
            <person name="Hu X."/>
            <person name="Sun X."/>
            <person name="Wang J."/>
            <person name="Zhao C."/>
            <person name="Wang Y."/>
            <person name="Wang D."/>
            <person name="Huang X."/>
            <person name="Wang R."/>
            <person name="Lv J."/>
            <person name="Li Y."/>
            <person name="Zhang Z."/>
            <person name="Liu B."/>
            <person name="Lu W."/>
            <person name="Hui Y."/>
            <person name="Liang J."/>
            <person name="Zhou Z."/>
            <person name="Hou R."/>
            <person name="Li X."/>
            <person name="Liu Y."/>
            <person name="Li H."/>
            <person name="Ning X."/>
            <person name="Lin Y."/>
            <person name="Zhao L."/>
            <person name="Xing Q."/>
            <person name="Dou J."/>
            <person name="Li Y."/>
            <person name="Mao J."/>
            <person name="Guo H."/>
            <person name="Dou H."/>
            <person name="Li T."/>
            <person name="Mu C."/>
            <person name="Jiang W."/>
            <person name="Fu Q."/>
            <person name="Fu X."/>
            <person name="Miao Y."/>
            <person name="Liu J."/>
            <person name="Yu Q."/>
            <person name="Li R."/>
            <person name="Liao H."/>
            <person name="Li X."/>
            <person name="Kong Y."/>
            <person name="Jiang Z."/>
            <person name="Chourrout D."/>
            <person name="Li R."/>
            <person name="Bao Z."/>
        </authorList>
    </citation>
    <scope>NUCLEOTIDE SEQUENCE [LARGE SCALE GENOMIC DNA]</scope>
    <source>
        <strain evidence="3 4">PY_sf001</strain>
    </source>
</reference>